<keyword evidence="2" id="KW-1185">Reference proteome</keyword>
<protein>
    <submittedName>
        <fullName evidence="1">Uncharacterized protein</fullName>
    </submittedName>
</protein>
<organism evidence="1 2">
    <name type="scientific">Hymenobacter segetis</name>
    <dbReference type="NCBI Taxonomy" id="2025509"/>
    <lineage>
        <taxon>Bacteria</taxon>
        <taxon>Pseudomonadati</taxon>
        <taxon>Bacteroidota</taxon>
        <taxon>Cytophagia</taxon>
        <taxon>Cytophagales</taxon>
        <taxon>Hymenobacteraceae</taxon>
        <taxon>Hymenobacter</taxon>
    </lineage>
</organism>
<sequence length="122" mass="13322">MPKTTPLTAEANTLILITAEAEARRKVARQANVPSGALPVLALVVYRREQSKITRPAAVYAANIANEALIRSYIRQLVAADLLALTVRRGRRTLAPTLAGLGLTAKYYRAIREGCHQINTQD</sequence>
<proteinExistence type="predicted"/>
<dbReference type="EMBL" id="JBCEVZ010000021">
    <property type="protein sequence ID" value="MEL5994633.1"/>
    <property type="molecule type" value="Genomic_DNA"/>
</dbReference>
<evidence type="ECO:0000313" key="2">
    <source>
        <dbReference type="Proteomes" id="UP001479606"/>
    </source>
</evidence>
<comment type="caution">
    <text evidence="1">The sequence shown here is derived from an EMBL/GenBank/DDBJ whole genome shotgun (WGS) entry which is preliminary data.</text>
</comment>
<accession>A0ABU9LVX4</accession>
<dbReference type="Proteomes" id="UP001479606">
    <property type="component" value="Unassembled WGS sequence"/>
</dbReference>
<reference evidence="1 2" key="1">
    <citation type="journal article" date="2018" name="Arch. Microbiol.">
        <title>Hymenobacter segetis sp. nov., isolated from soil.</title>
        <authorList>
            <person name="Ten L.N."/>
            <person name="Lim S.J."/>
            <person name="Kim B.O."/>
            <person name="Kang I.K."/>
            <person name="Jung H.Y."/>
        </authorList>
    </citation>
    <scope>NUCLEOTIDE SEQUENCE [LARGE SCALE GENOMIC DNA]</scope>
    <source>
        <strain evidence="1 2">S7-3-11</strain>
    </source>
</reference>
<dbReference type="RefSeq" id="WP_342297913.1">
    <property type="nucleotide sequence ID" value="NZ_JBCEVZ010000021.1"/>
</dbReference>
<gene>
    <name evidence="1" type="ORF">AAFH49_10475</name>
</gene>
<name>A0ABU9LVX4_9BACT</name>
<evidence type="ECO:0000313" key="1">
    <source>
        <dbReference type="EMBL" id="MEL5994633.1"/>
    </source>
</evidence>